<evidence type="ECO:0000259" key="4">
    <source>
        <dbReference type="PROSITE" id="PS50041"/>
    </source>
</evidence>
<dbReference type="EMBL" id="OV696687">
    <property type="protein sequence ID" value="CAH1254045.1"/>
    <property type="molecule type" value="Genomic_DNA"/>
</dbReference>
<dbReference type="SMART" id="SM00209">
    <property type="entry name" value="TSP1"/>
    <property type="match status" value="1"/>
</dbReference>
<dbReference type="SUPFAM" id="SSF56436">
    <property type="entry name" value="C-type lectin-like"/>
    <property type="match status" value="2"/>
</dbReference>
<dbReference type="PANTHER" id="PTHR22801:SF63">
    <property type="entry name" value="C-TYPE LECTIN DOMAIN-CONTAINING PROTEIN"/>
    <property type="match status" value="1"/>
</dbReference>
<evidence type="ECO:0000256" key="2">
    <source>
        <dbReference type="ARBA" id="ARBA00023157"/>
    </source>
</evidence>
<accession>A0A8J9ZI15</accession>
<sequence length="369" mass="42388">MMMQSWWLHTLVLLLSSTSCRTTAQSIGCPYGYSYLSHTGRCYRAYDRENTYDEALATCQADNGTLAMPRDNTTNNFLVALKNAVSTNKFFYFGLDRRDGPWNYVDGGNLSYTDWAEGEPNFISEDCAEYFPGIWPHRLRNYWNNGLCSRKVGFICEFEAGAVDGGWSDWGPWSACSVTCGVGEQTRDRTCTNPAPSNDGADCDGHVQETQACDPTVPCPALDCSDLYPGLRPARNFGRYQNQCFWSSARSNLRLNYREAQRECESHGGILATIKNARVQTFIKDLLKNTTGRTKRNYWIGLDDLNRERVFQWNDGTRLGRYRKFRSNAPHKRRDCVALWRAANWRLWFPSKCKDRMPYICQMDYNVNK</sequence>
<dbReference type="InterPro" id="IPR000884">
    <property type="entry name" value="TSP1_rpt"/>
</dbReference>
<evidence type="ECO:0000256" key="1">
    <source>
        <dbReference type="ARBA" id="ARBA00022737"/>
    </source>
</evidence>
<dbReference type="InterPro" id="IPR036383">
    <property type="entry name" value="TSP1_rpt_sf"/>
</dbReference>
<dbReference type="CDD" id="cd00037">
    <property type="entry name" value="CLECT"/>
    <property type="match status" value="1"/>
</dbReference>
<protein>
    <submittedName>
        <fullName evidence="5">MRC1 protein</fullName>
    </submittedName>
</protein>
<keyword evidence="1" id="KW-0677">Repeat</keyword>
<evidence type="ECO:0000256" key="3">
    <source>
        <dbReference type="SAM" id="SignalP"/>
    </source>
</evidence>
<dbReference type="AlphaFoldDB" id="A0A8J9ZI15"/>
<name>A0A8J9ZI15_BRALA</name>
<feature type="domain" description="C-type lectin" evidence="4">
    <location>
        <begin position="38"/>
        <end position="157"/>
    </location>
</feature>
<proteinExistence type="predicted"/>
<dbReference type="InterPro" id="IPR016187">
    <property type="entry name" value="CTDL_fold"/>
</dbReference>
<feature type="chain" id="PRO_5035429735" evidence="3">
    <location>
        <begin position="25"/>
        <end position="369"/>
    </location>
</feature>
<dbReference type="InterPro" id="IPR016186">
    <property type="entry name" value="C-type_lectin-like/link_sf"/>
</dbReference>
<dbReference type="Pfam" id="PF00090">
    <property type="entry name" value="TSP_1"/>
    <property type="match status" value="1"/>
</dbReference>
<dbReference type="PROSITE" id="PS50092">
    <property type="entry name" value="TSP1"/>
    <property type="match status" value="1"/>
</dbReference>
<dbReference type="SUPFAM" id="SSF82895">
    <property type="entry name" value="TSP-1 type 1 repeat"/>
    <property type="match status" value="1"/>
</dbReference>
<dbReference type="InterPro" id="IPR001304">
    <property type="entry name" value="C-type_lectin-like"/>
</dbReference>
<dbReference type="Gene3D" id="3.10.100.10">
    <property type="entry name" value="Mannose-Binding Protein A, subunit A"/>
    <property type="match status" value="2"/>
</dbReference>
<gene>
    <name evidence="5" type="primary">MRC1</name>
    <name evidence="5" type="ORF">BLAG_LOCUS13602</name>
</gene>
<dbReference type="PANTHER" id="PTHR22801">
    <property type="entry name" value="LITHOSTATHINE"/>
    <property type="match status" value="1"/>
</dbReference>
<evidence type="ECO:0000313" key="6">
    <source>
        <dbReference type="Proteomes" id="UP000838412"/>
    </source>
</evidence>
<keyword evidence="2" id="KW-1015">Disulfide bond</keyword>
<feature type="domain" description="C-type lectin" evidence="4">
    <location>
        <begin position="240"/>
        <end position="362"/>
    </location>
</feature>
<dbReference type="Proteomes" id="UP000838412">
    <property type="component" value="Chromosome 2"/>
</dbReference>
<keyword evidence="6" id="KW-1185">Reference proteome</keyword>
<organism evidence="5 6">
    <name type="scientific">Branchiostoma lanceolatum</name>
    <name type="common">Common lancelet</name>
    <name type="synonym">Amphioxus lanceolatum</name>
    <dbReference type="NCBI Taxonomy" id="7740"/>
    <lineage>
        <taxon>Eukaryota</taxon>
        <taxon>Metazoa</taxon>
        <taxon>Chordata</taxon>
        <taxon>Cephalochordata</taxon>
        <taxon>Leptocardii</taxon>
        <taxon>Amphioxiformes</taxon>
        <taxon>Branchiostomatidae</taxon>
        <taxon>Branchiostoma</taxon>
    </lineage>
</organism>
<dbReference type="InterPro" id="IPR050801">
    <property type="entry name" value="Ca-Dep_Lectins_ImmuneDev"/>
</dbReference>
<keyword evidence="3" id="KW-0732">Signal</keyword>
<dbReference type="PRINTS" id="PR01705">
    <property type="entry name" value="TSP1REPEAT"/>
</dbReference>
<dbReference type="Pfam" id="PF00059">
    <property type="entry name" value="Lectin_C"/>
    <property type="match status" value="2"/>
</dbReference>
<evidence type="ECO:0000313" key="5">
    <source>
        <dbReference type="EMBL" id="CAH1254045.1"/>
    </source>
</evidence>
<dbReference type="FunFam" id="2.20.100.10:FF:000007">
    <property type="entry name" value="Thrombospondin 1"/>
    <property type="match status" value="1"/>
</dbReference>
<dbReference type="PROSITE" id="PS50041">
    <property type="entry name" value="C_TYPE_LECTIN_2"/>
    <property type="match status" value="2"/>
</dbReference>
<dbReference type="SMART" id="SM00034">
    <property type="entry name" value="CLECT"/>
    <property type="match status" value="2"/>
</dbReference>
<feature type="signal peptide" evidence="3">
    <location>
        <begin position="1"/>
        <end position="24"/>
    </location>
</feature>
<reference evidence="5" key="1">
    <citation type="submission" date="2022-01" db="EMBL/GenBank/DDBJ databases">
        <authorList>
            <person name="Braso-Vives M."/>
        </authorList>
    </citation>
    <scope>NUCLEOTIDE SEQUENCE</scope>
</reference>
<dbReference type="Gene3D" id="2.20.100.10">
    <property type="entry name" value="Thrombospondin type-1 (TSP1) repeat"/>
    <property type="match status" value="1"/>
</dbReference>
<dbReference type="OrthoDB" id="6273859at2759"/>